<proteinExistence type="predicted"/>
<reference evidence="1" key="1">
    <citation type="journal article" date="2020" name="Stud. Mycol.">
        <title>101 Dothideomycetes genomes: a test case for predicting lifestyles and emergence of pathogens.</title>
        <authorList>
            <person name="Haridas S."/>
            <person name="Albert R."/>
            <person name="Binder M."/>
            <person name="Bloem J."/>
            <person name="Labutti K."/>
            <person name="Salamov A."/>
            <person name="Andreopoulos B."/>
            <person name="Baker S."/>
            <person name="Barry K."/>
            <person name="Bills G."/>
            <person name="Bluhm B."/>
            <person name="Cannon C."/>
            <person name="Castanera R."/>
            <person name="Culley D."/>
            <person name="Daum C."/>
            <person name="Ezra D."/>
            <person name="Gonzalez J."/>
            <person name="Henrissat B."/>
            <person name="Kuo A."/>
            <person name="Liang C."/>
            <person name="Lipzen A."/>
            <person name="Lutzoni F."/>
            <person name="Magnuson J."/>
            <person name="Mondo S."/>
            <person name="Nolan M."/>
            <person name="Ohm R."/>
            <person name="Pangilinan J."/>
            <person name="Park H.-J."/>
            <person name="Ramirez L."/>
            <person name="Alfaro M."/>
            <person name="Sun H."/>
            <person name="Tritt A."/>
            <person name="Yoshinaga Y."/>
            <person name="Zwiers L.-H."/>
            <person name="Turgeon B."/>
            <person name="Goodwin S."/>
            <person name="Spatafora J."/>
            <person name="Crous P."/>
            <person name="Grigoriev I."/>
        </authorList>
    </citation>
    <scope>NUCLEOTIDE SEQUENCE</scope>
    <source>
        <strain evidence="1">CBS 113979</strain>
    </source>
</reference>
<dbReference type="OrthoDB" id="2853639at2759"/>
<dbReference type="AlphaFoldDB" id="A0A6G1HDP0"/>
<sequence>MLLTDLPQELLDLIPHHITLIEDLLSLSTTTRALRAACTELPPNALLRLCAAQQNVFFRPTPHYLVALTCRQLAHSALSSPEGVETLRALKEVREWHNLRFAVVNPTANWLDQLAGAQWYATPNFWNGGVSDAATISVEPERAVFQIAVYGELFGESVESYLREGKKGAGAKGKMLPREVRMDYVKYCVPDWVCAGGYRGLEVLETGPYRGDGEGEGLPSDQIAMNHILNCRRWRDAWAAVRATAGPDFPDGSWKQEVWQRSVESLGMRMLGMWRPEARTNELTRKVAEIRGWIEALDDVDDKPDAVVVPVKQQWRTYDFPLFAKEVLICVQKYWNGAFENA</sequence>
<dbReference type="EMBL" id="ML977139">
    <property type="protein sequence ID" value="KAF1991356.1"/>
    <property type="molecule type" value="Genomic_DNA"/>
</dbReference>
<protein>
    <submittedName>
        <fullName evidence="1">Uncharacterized protein</fullName>
    </submittedName>
</protein>
<organism evidence="1 2">
    <name type="scientific">Aulographum hederae CBS 113979</name>
    <dbReference type="NCBI Taxonomy" id="1176131"/>
    <lineage>
        <taxon>Eukaryota</taxon>
        <taxon>Fungi</taxon>
        <taxon>Dikarya</taxon>
        <taxon>Ascomycota</taxon>
        <taxon>Pezizomycotina</taxon>
        <taxon>Dothideomycetes</taxon>
        <taxon>Pleosporomycetidae</taxon>
        <taxon>Aulographales</taxon>
        <taxon>Aulographaceae</taxon>
    </lineage>
</organism>
<evidence type="ECO:0000313" key="2">
    <source>
        <dbReference type="Proteomes" id="UP000800041"/>
    </source>
</evidence>
<accession>A0A6G1HDP0</accession>
<name>A0A6G1HDP0_9PEZI</name>
<evidence type="ECO:0000313" key="1">
    <source>
        <dbReference type="EMBL" id="KAF1991356.1"/>
    </source>
</evidence>
<keyword evidence="2" id="KW-1185">Reference proteome</keyword>
<gene>
    <name evidence="1" type="ORF">K402DRAFT_388770</name>
</gene>
<dbReference type="Proteomes" id="UP000800041">
    <property type="component" value="Unassembled WGS sequence"/>
</dbReference>